<dbReference type="GO" id="GO:0032259">
    <property type="term" value="P:methylation"/>
    <property type="evidence" value="ECO:0007669"/>
    <property type="project" value="UniProtKB-KW"/>
</dbReference>
<dbReference type="EMBL" id="JAGRRH010000004">
    <property type="protein sequence ID" value="KAG7370952.1"/>
    <property type="molecule type" value="Genomic_DNA"/>
</dbReference>
<proteinExistence type="predicted"/>
<evidence type="ECO:0000313" key="2">
    <source>
        <dbReference type="Proteomes" id="UP000693970"/>
    </source>
</evidence>
<dbReference type="Proteomes" id="UP000693970">
    <property type="component" value="Unassembled WGS sequence"/>
</dbReference>
<keyword evidence="2" id="KW-1185">Reference proteome</keyword>
<protein>
    <submittedName>
        <fullName evidence="1">Methylase</fullName>
    </submittedName>
</protein>
<dbReference type="PANTHER" id="PTHR43036">
    <property type="entry name" value="OSJNBB0011N17.9 PROTEIN"/>
    <property type="match status" value="1"/>
</dbReference>
<sequence>MIPKLRLFLGTATTMLLVFIFCTFGDCLSFQRTVQRRRPIGRITSLDRSKIDTSNDGDFYSIPKMVTHTDDAFIETLQGVYRDYLPSTNEDGLVVFDIMSSHVSHLPPERTFRRVDVHGMNAEELVLNPARQSTNGSVFVRNLNDNPSFVGLIDDDQSYDAVLCCVGVQYLEDAEAVFAEALQGWINRGMKERARLVQDYLRAAGGFEDIQVLGDGVSIWKQLGSLGGFTTDPFVAVVARRNDD</sequence>
<organism evidence="1 2">
    <name type="scientific">Nitzschia inconspicua</name>
    <dbReference type="NCBI Taxonomy" id="303405"/>
    <lineage>
        <taxon>Eukaryota</taxon>
        <taxon>Sar</taxon>
        <taxon>Stramenopiles</taxon>
        <taxon>Ochrophyta</taxon>
        <taxon>Bacillariophyta</taxon>
        <taxon>Bacillariophyceae</taxon>
        <taxon>Bacillariophycidae</taxon>
        <taxon>Bacillariales</taxon>
        <taxon>Bacillariaceae</taxon>
        <taxon>Nitzschia</taxon>
    </lineage>
</organism>
<reference evidence="1" key="2">
    <citation type="submission" date="2021-04" db="EMBL/GenBank/DDBJ databases">
        <authorList>
            <person name="Podell S."/>
        </authorList>
    </citation>
    <scope>NUCLEOTIDE SEQUENCE</scope>
    <source>
        <strain evidence="1">Hildebrandi</strain>
    </source>
</reference>
<name>A0A9K3LZA6_9STRA</name>
<gene>
    <name evidence="1" type="ORF">IV203_019522</name>
</gene>
<reference evidence="1" key="1">
    <citation type="journal article" date="2021" name="Sci. Rep.">
        <title>Diploid genomic architecture of Nitzschia inconspicua, an elite biomass production diatom.</title>
        <authorList>
            <person name="Oliver A."/>
            <person name="Podell S."/>
            <person name="Pinowska A."/>
            <person name="Traller J.C."/>
            <person name="Smith S.R."/>
            <person name="McClure R."/>
            <person name="Beliaev A."/>
            <person name="Bohutskyi P."/>
            <person name="Hill E.A."/>
            <person name="Rabines A."/>
            <person name="Zheng H."/>
            <person name="Allen L.Z."/>
            <person name="Kuo A."/>
            <person name="Grigoriev I.V."/>
            <person name="Allen A.E."/>
            <person name="Hazlebeck D."/>
            <person name="Allen E.E."/>
        </authorList>
    </citation>
    <scope>NUCLEOTIDE SEQUENCE</scope>
    <source>
        <strain evidence="1">Hildebrandi</strain>
    </source>
</reference>
<dbReference type="AlphaFoldDB" id="A0A9K3LZA6"/>
<accession>A0A9K3LZA6</accession>
<evidence type="ECO:0000313" key="1">
    <source>
        <dbReference type="EMBL" id="KAG7370952.1"/>
    </source>
</evidence>
<dbReference type="OrthoDB" id="2013972at2759"/>
<dbReference type="PANTHER" id="PTHR43036:SF2">
    <property type="entry name" value="OS04G0481300 PROTEIN"/>
    <property type="match status" value="1"/>
</dbReference>
<comment type="caution">
    <text evidence="1">The sequence shown here is derived from an EMBL/GenBank/DDBJ whole genome shotgun (WGS) entry which is preliminary data.</text>
</comment>
<dbReference type="GO" id="GO:0008168">
    <property type="term" value="F:methyltransferase activity"/>
    <property type="evidence" value="ECO:0007669"/>
    <property type="project" value="UniProtKB-KW"/>
</dbReference>
<keyword evidence="1" id="KW-0808">Transferase</keyword>
<keyword evidence="1" id="KW-0489">Methyltransferase</keyword>